<comment type="caution">
    <text evidence="2">The sequence shown here is derived from an EMBL/GenBank/DDBJ whole genome shotgun (WGS) entry which is preliminary data.</text>
</comment>
<reference evidence="2 3" key="1">
    <citation type="submission" date="2019-01" db="EMBL/GenBank/DDBJ databases">
        <title>A chromosome-scale genome assembly of the yellow perch, Perca flavescens.</title>
        <authorList>
            <person name="Feron R."/>
            <person name="Morvezen R."/>
            <person name="Bestin A."/>
            <person name="Haffray P."/>
            <person name="Klopp C."/>
            <person name="Zahm M."/>
            <person name="Cabau C."/>
            <person name="Roques C."/>
            <person name="Donnadieu C."/>
            <person name="Bouchez O."/>
            <person name="Christie M."/>
            <person name="Larson W."/>
            <person name="Guiguen Y."/>
        </authorList>
    </citation>
    <scope>NUCLEOTIDE SEQUENCE [LARGE SCALE GENOMIC DNA]</scope>
    <source>
        <strain evidence="2">YP-PL-M2</strain>
        <tissue evidence="2">Blood</tissue>
    </source>
</reference>
<accession>A0A484D9A7</accession>
<name>A0A484D9A7_PERFV</name>
<sequence>MALCRLPEEHLLMGVAQLDIRGGGVNPFIKRPAEHGLPEDEGEYEEGEYEIVVVDEVELFLPLSSDEEDDNQLVDTDQDEDEDTGDEDDWSDSVSEDSGYDSLSEDEEVVEEDVEEDVKVDDNGNIRPCSPLIQQFPPPSFWQRWKQVSAPVPAGASLRPRTFDVQHQEIPAQQVESTEDGLPSASQKSEESAPSTSGLGSSTKRSREESDTVQDQQESGGRLSFSRLRQDSSVFLAHPGQLRVDVYQPIIPGRPSPGATADH</sequence>
<protein>
    <submittedName>
        <fullName evidence="2">Uncharacterized protein</fullName>
    </submittedName>
</protein>
<feature type="region of interest" description="Disordered" evidence="1">
    <location>
        <begin position="60"/>
        <end position="133"/>
    </location>
</feature>
<feature type="compositionally biased region" description="Polar residues" evidence="1">
    <location>
        <begin position="184"/>
        <end position="203"/>
    </location>
</feature>
<dbReference type="Proteomes" id="UP000295070">
    <property type="component" value="Chromosome 6"/>
</dbReference>
<feature type="region of interest" description="Disordered" evidence="1">
    <location>
        <begin position="153"/>
        <end position="263"/>
    </location>
</feature>
<organism evidence="2 3">
    <name type="scientific">Perca flavescens</name>
    <name type="common">American yellow perch</name>
    <name type="synonym">Morone flavescens</name>
    <dbReference type="NCBI Taxonomy" id="8167"/>
    <lineage>
        <taxon>Eukaryota</taxon>
        <taxon>Metazoa</taxon>
        <taxon>Chordata</taxon>
        <taxon>Craniata</taxon>
        <taxon>Vertebrata</taxon>
        <taxon>Euteleostomi</taxon>
        <taxon>Actinopterygii</taxon>
        <taxon>Neopterygii</taxon>
        <taxon>Teleostei</taxon>
        <taxon>Neoteleostei</taxon>
        <taxon>Acanthomorphata</taxon>
        <taxon>Eupercaria</taxon>
        <taxon>Perciformes</taxon>
        <taxon>Percoidei</taxon>
        <taxon>Percidae</taxon>
        <taxon>Percinae</taxon>
        <taxon>Perca</taxon>
    </lineage>
</organism>
<evidence type="ECO:0000313" key="3">
    <source>
        <dbReference type="Proteomes" id="UP000295070"/>
    </source>
</evidence>
<evidence type="ECO:0000256" key="1">
    <source>
        <dbReference type="SAM" id="MobiDB-lite"/>
    </source>
</evidence>
<gene>
    <name evidence="2" type="ORF">EPR50_G00067190</name>
</gene>
<keyword evidence="3" id="KW-1185">Reference proteome</keyword>
<dbReference type="EMBL" id="SCKG01000006">
    <property type="protein sequence ID" value="TDH11911.1"/>
    <property type="molecule type" value="Genomic_DNA"/>
</dbReference>
<dbReference type="AlphaFoldDB" id="A0A484D9A7"/>
<feature type="compositionally biased region" description="Acidic residues" evidence="1">
    <location>
        <begin position="65"/>
        <end position="119"/>
    </location>
</feature>
<proteinExistence type="predicted"/>
<evidence type="ECO:0000313" key="2">
    <source>
        <dbReference type="EMBL" id="TDH11911.1"/>
    </source>
</evidence>